<evidence type="ECO:0000256" key="4">
    <source>
        <dbReference type="ARBA" id="ARBA00022692"/>
    </source>
</evidence>
<feature type="transmembrane region" description="Helical" evidence="10">
    <location>
        <begin position="148"/>
        <end position="169"/>
    </location>
</feature>
<organism evidence="12 13">
    <name type="scientific">Gallaecimonas pentaromativorans</name>
    <dbReference type="NCBI Taxonomy" id="584787"/>
    <lineage>
        <taxon>Bacteria</taxon>
        <taxon>Pseudomonadati</taxon>
        <taxon>Pseudomonadota</taxon>
        <taxon>Gammaproteobacteria</taxon>
        <taxon>Enterobacterales</taxon>
        <taxon>Gallaecimonadaceae</taxon>
        <taxon>Gallaecimonas</taxon>
    </lineage>
</organism>
<dbReference type="Proteomes" id="UP000268033">
    <property type="component" value="Unassembled WGS sequence"/>
</dbReference>
<evidence type="ECO:0000256" key="6">
    <source>
        <dbReference type="ARBA" id="ARBA00022989"/>
    </source>
</evidence>
<reference evidence="12 13" key="1">
    <citation type="submission" date="2018-11" db="EMBL/GenBank/DDBJ databases">
        <title>Genomic Encyclopedia of Type Strains, Phase IV (KMG-IV): sequencing the most valuable type-strain genomes for metagenomic binning, comparative biology and taxonomic classification.</title>
        <authorList>
            <person name="Goeker M."/>
        </authorList>
    </citation>
    <scope>NUCLEOTIDE SEQUENCE [LARGE SCALE GENOMIC DNA]</scope>
    <source>
        <strain evidence="12 13">DSM 21945</strain>
    </source>
</reference>
<dbReference type="EMBL" id="RJUL01000014">
    <property type="protein sequence ID" value="ROQ18881.1"/>
    <property type="molecule type" value="Genomic_DNA"/>
</dbReference>
<evidence type="ECO:0000259" key="11">
    <source>
        <dbReference type="SMART" id="SM00014"/>
    </source>
</evidence>
<evidence type="ECO:0000256" key="10">
    <source>
        <dbReference type="SAM" id="Phobius"/>
    </source>
</evidence>
<dbReference type="Pfam" id="PF01569">
    <property type="entry name" value="PAP2"/>
    <property type="match status" value="1"/>
</dbReference>
<dbReference type="PANTHER" id="PTHR14969:SF62">
    <property type="entry name" value="DECAPRENYLPHOSPHORYL-5-PHOSPHORIBOSE PHOSPHATASE RV3807C-RELATED"/>
    <property type="match status" value="1"/>
</dbReference>
<evidence type="ECO:0000313" key="12">
    <source>
        <dbReference type="EMBL" id="ROQ18881.1"/>
    </source>
</evidence>
<comment type="catalytic activity">
    <reaction evidence="9">
        <text>di-trans,octa-cis-undecaprenyl diphosphate + H2O = di-trans,octa-cis-undecaprenyl phosphate + phosphate + H(+)</text>
        <dbReference type="Rhea" id="RHEA:28094"/>
        <dbReference type="ChEBI" id="CHEBI:15377"/>
        <dbReference type="ChEBI" id="CHEBI:15378"/>
        <dbReference type="ChEBI" id="CHEBI:43474"/>
        <dbReference type="ChEBI" id="CHEBI:58405"/>
        <dbReference type="ChEBI" id="CHEBI:60392"/>
        <dbReference type="EC" id="3.6.1.27"/>
    </reaction>
</comment>
<evidence type="ECO:0000256" key="7">
    <source>
        <dbReference type="ARBA" id="ARBA00023136"/>
    </source>
</evidence>
<dbReference type="SUPFAM" id="SSF48317">
    <property type="entry name" value="Acid phosphatase/Vanadium-dependent haloperoxidase"/>
    <property type="match status" value="1"/>
</dbReference>
<dbReference type="AlphaFoldDB" id="A0A3N1NTW4"/>
<dbReference type="InterPro" id="IPR000326">
    <property type="entry name" value="PAP2/HPO"/>
</dbReference>
<name>A0A3N1NTW4_9GAMM</name>
<dbReference type="GO" id="GO:0005886">
    <property type="term" value="C:plasma membrane"/>
    <property type="evidence" value="ECO:0007669"/>
    <property type="project" value="UniProtKB-SubCell"/>
</dbReference>
<evidence type="ECO:0000256" key="5">
    <source>
        <dbReference type="ARBA" id="ARBA00022801"/>
    </source>
</evidence>
<dbReference type="Gene3D" id="1.20.144.10">
    <property type="entry name" value="Phosphatidic acid phosphatase type 2/haloperoxidase"/>
    <property type="match status" value="1"/>
</dbReference>
<keyword evidence="4 10" id="KW-0812">Transmembrane</keyword>
<dbReference type="InterPro" id="IPR036938">
    <property type="entry name" value="PAP2/HPO_sf"/>
</dbReference>
<keyword evidence="5" id="KW-0378">Hydrolase</keyword>
<evidence type="ECO:0000256" key="3">
    <source>
        <dbReference type="ARBA" id="ARBA00022475"/>
    </source>
</evidence>
<feature type="domain" description="Phosphatidic acid phosphatase type 2/haloperoxidase" evidence="11">
    <location>
        <begin position="60"/>
        <end position="169"/>
    </location>
</feature>
<keyword evidence="13" id="KW-1185">Reference proteome</keyword>
<dbReference type="PANTHER" id="PTHR14969">
    <property type="entry name" value="SPHINGOSINE-1-PHOSPHATE PHOSPHOHYDROLASE"/>
    <property type="match status" value="1"/>
</dbReference>
<comment type="subcellular location">
    <subcellularLocation>
        <location evidence="1">Cell membrane</location>
        <topology evidence="1">Multi-pass membrane protein</topology>
    </subcellularLocation>
</comment>
<feature type="transmembrane region" description="Helical" evidence="10">
    <location>
        <begin position="112"/>
        <end position="136"/>
    </location>
</feature>
<comment type="caution">
    <text evidence="12">The sequence shown here is derived from an EMBL/GenBank/DDBJ whole genome shotgun (WGS) entry which is preliminary data.</text>
</comment>
<accession>A0A3N1NTW4</accession>
<dbReference type="GO" id="GO:0050380">
    <property type="term" value="F:undecaprenyl-diphosphatase activity"/>
    <property type="evidence" value="ECO:0007669"/>
    <property type="project" value="UniProtKB-EC"/>
</dbReference>
<feature type="transmembrane region" description="Helical" evidence="10">
    <location>
        <begin position="57"/>
        <end position="78"/>
    </location>
</feature>
<evidence type="ECO:0000313" key="13">
    <source>
        <dbReference type="Proteomes" id="UP000268033"/>
    </source>
</evidence>
<dbReference type="RefSeq" id="WP_244946617.1">
    <property type="nucleotide sequence ID" value="NZ_JBLXEP010000008.1"/>
</dbReference>
<keyword evidence="6 10" id="KW-1133">Transmembrane helix</keyword>
<sequence length="170" mass="18835">MRMTLFTALDHQLFRRSQAHPQWRQWAGMARWISRTGDGPLYGLIALAFWMSQWPSLQAYVLDLLYAFAIELPLYVLLKHGFRRPRPVVALQGVQAFIKPSDQFSLPSGHTAAAFVMASMAIGHFGLVGLLLLPWAMLVGLSRVLLGVHFPSDILAGAALGSCVTCIVLF</sequence>
<dbReference type="SMART" id="SM00014">
    <property type="entry name" value="acidPPc"/>
    <property type="match status" value="1"/>
</dbReference>
<dbReference type="STRING" id="584787.GCA_001247655_01288"/>
<keyword evidence="3" id="KW-1003">Cell membrane</keyword>
<gene>
    <name evidence="12" type="ORF">EDC28_11434</name>
</gene>
<evidence type="ECO:0000256" key="8">
    <source>
        <dbReference type="ARBA" id="ARBA00032707"/>
    </source>
</evidence>
<proteinExistence type="predicted"/>
<evidence type="ECO:0000256" key="2">
    <source>
        <dbReference type="ARBA" id="ARBA00012374"/>
    </source>
</evidence>
<keyword evidence="7 10" id="KW-0472">Membrane</keyword>
<evidence type="ECO:0000256" key="1">
    <source>
        <dbReference type="ARBA" id="ARBA00004651"/>
    </source>
</evidence>
<dbReference type="EC" id="3.6.1.27" evidence="2"/>
<evidence type="ECO:0000256" key="9">
    <source>
        <dbReference type="ARBA" id="ARBA00047594"/>
    </source>
</evidence>
<protein>
    <recommendedName>
        <fullName evidence="2">undecaprenyl-diphosphate phosphatase</fullName>
        <ecNumber evidence="2">3.6.1.27</ecNumber>
    </recommendedName>
    <alternativeName>
        <fullName evidence="8">Undecaprenyl pyrophosphate phosphatase</fullName>
    </alternativeName>
</protein>